<dbReference type="Gene3D" id="2.120.10.80">
    <property type="entry name" value="Kelch-type beta propeller"/>
    <property type="match status" value="1"/>
</dbReference>
<dbReference type="RefSeq" id="WP_212191944.1">
    <property type="nucleotide sequence ID" value="NZ_JAGTAR010000024.1"/>
</dbReference>
<dbReference type="PANTHER" id="PTHR23244">
    <property type="entry name" value="KELCH REPEAT DOMAIN"/>
    <property type="match status" value="1"/>
</dbReference>
<sequence length="474" mass="50827">MKTNLLKFVMGFVLPVALVFTACEDDAPKSSLTGLTAFSFMADSNIPGLENIEFNIDQTNYTITNADELPYMADVSALVAEFEAIDKTVVTVVGNEQLSGVTANNFSSPVNYVVTAEDGVTQITYQVTVKVSQVNPEGVSWVKENPAITDMGYNASQAIFYKDKHLAVFSNGGYSSTSKLFKSADGKSWTEITLDTNFPGGASGAYYTFSVFNDKLYITGYAAIADGGWAPEDLAEVWESTDGETFTKLENGYTTAAVTTENFVHNNALWVVGGQTTFYGSISGTKGEGSDFFGPQSLSNKVRTSTDLTTWTETDLPEEAPRRYAANIVHEGTMFMIGGQLQGGYISGDVWSSTDGTTWTKSTPVGISPRMGAAAISYDGKIWLFGGQTALGVCSNEVLVSTDGINWTTPDEDALLPAEFTARAGHSAYLDADNKVWIVGGYTSTPTTSEGASEPDGETITQLLDVWSGKLNKL</sequence>
<dbReference type="SUPFAM" id="SSF117281">
    <property type="entry name" value="Kelch motif"/>
    <property type="match status" value="1"/>
</dbReference>
<dbReference type="Pfam" id="PF25852">
    <property type="entry name" value="DUF6242_C"/>
    <property type="match status" value="1"/>
</dbReference>
<dbReference type="AlphaFoldDB" id="A0A941F6L7"/>
<keyword evidence="5" id="KW-1185">Reference proteome</keyword>
<accession>A0A941F6L7</accession>
<reference evidence="4" key="2">
    <citation type="submission" date="2021-04" db="EMBL/GenBank/DDBJ databases">
        <authorList>
            <person name="Zhang T."/>
            <person name="Zhang Y."/>
            <person name="Lu D."/>
            <person name="Zuo D."/>
            <person name="Du Z."/>
        </authorList>
    </citation>
    <scope>NUCLEOTIDE SEQUENCE</scope>
    <source>
        <strain evidence="4">JR1</strain>
    </source>
</reference>
<feature type="signal peptide" evidence="1">
    <location>
        <begin position="1"/>
        <end position="22"/>
    </location>
</feature>
<feature type="domain" description="DUF6242" evidence="3">
    <location>
        <begin position="136"/>
        <end position="474"/>
    </location>
</feature>
<name>A0A941F6L7_9BACT</name>
<evidence type="ECO:0000259" key="3">
    <source>
        <dbReference type="Pfam" id="PF25852"/>
    </source>
</evidence>
<dbReference type="PROSITE" id="PS51257">
    <property type="entry name" value="PROKAR_LIPOPROTEIN"/>
    <property type="match status" value="1"/>
</dbReference>
<keyword evidence="1" id="KW-0732">Signal</keyword>
<organism evidence="4 5">
    <name type="scientific">Carboxylicivirga sediminis</name>
    <dbReference type="NCBI Taxonomy" id="2006564"/>
    <lineage>
        <taxon>Bacteria</taxon>
        <taxon>Pseudomonadati</taxon>
        <taxon>Bacteroidota</taxon>
        <taxon>Bacteroidia</taxon>
        <taxon>Marinilabiliales</taxon>
        <taxon>Marinilabiliaceae</taxon>
        <taxon>Carboxylicivirga</taxon>
    </lineage>
</organism>
<gene>
    <name evidence="4" type="ORF">KDU71_15200</name>
</gene>
<dbReference type="InterPro" id="IPR036278">
    <property type="entry name" value="Sialidase_sf"/>
</dbReference>
<evidence type="ECO:0008006" key="6">
    <source>
        <dbReference type="Google" id="ProtNLM"/>
    </source>
</evidence>
<evidence type="ECO:0000256" key="1">
    <source>
        <dbReference type="SAM" id="SignalP"/>
    </source>
</evidence>
<evidence type="ECO:0000313" key="5">
    <source>
        <dbReference type="Proteomes" id="UP000679220"/>
    </source>
</evidence>
<dbReference type="SUPFAM" id="SSF50939">
    <property type="entry name" value="Sialidases"/>
    <property type="match status" value="1"/>
</dbReference>
<dbReference type="Proteomes" id="UP000679220">
    <property type="component" value="Unassembled WGS sequence"/>
</dbReference>
<dbReference type="Pfam" id="PF19755">
    <property type="entry name" value="DUF6242"/>
    <property type="match status" value="1"/>
</dbReference>
<feature type="domain" description="DUF6242" evidence="2">
    <location>
        <begin position="48"/>
        <end position="129"/>
    </location>
</feature>
<dbReference type="InterPro" id="IPR046209">
    <property type="entry name" value="DUF6242_N"/>
</dbReference>
<evidence type="ECO:0000259" key="2">
    <source>
        <dbReference type="Pfam" id="PF19755"/>
    </source>
</evidence>
<dbReference type="InterPro" id="IPR058667">
    <property type="entry name" value="DUF6242_C"/>
</dbReference>
<comment type="caution">
    <text evidence="4">The sequence shown here is derived from an EMBL/GenBank/DDBJ whole genome shotgun (WGS) entry which is preliminary data.</text>
</comment>
<dbReference type="Gene3D" id="2.60.40.2340">
    <property type="match status" value="1"/>
</dbReference>
<protein>
    <recommendedName>
        <fullName evidence="6">DUF5018 domain-containing protein</fullName>
    </recommendedName>
</protein>
<evidence type="ECO:0000313" key="4">
    <source>
        <dbReference type="EMBL" id="MBR8536918.1"/>
    </source>
</evidence>
<feature type="chain" id="PRO_5037116523" description="DUF5018 domain-containing protein" evidence="1">
    <location>
        <begin position="23"/>
        <end position="474"/>
    </location>
</feature>
<dbReference type="EMBL" id="JAGTAR010000024">
    <property type="protein sequence ID" value="MBR8536918.1"/>
    <property type="molecule type" value="Genomic_DNA"/>
</dbReference>
<dbReference type="InterPro" id="IPR015915">
    <property type="entry name" value="Kelch-typ_b-propeller"/>
</dbReference>
<proteinExistence type="predicted"/>
<reference evidence="4" key="1">
    <citation type="journal article" date="2018" name="Int. J. Syst. Evol. Microbiol.">
        <title>Carboxylicivirga sediminis sp. nov., isolated from coastal sediment.</title>
        <authorList>
            <person name="Wang F.Q."/>
            <person name="Ren L.H."/>
            <person name="Zou R.J."/>
            <person name="Sun Y.Z."/>
            <person name="Liu X.J."/>
            <person name="Jiang F."/>
            <person name="Liu L.J."/>
        </authorList>
    </citation>
    <scope>NUCLEOTIDE SEQUENCE</scope>
    <source>
        <strain evidence="4">JR1</strain>
    </source>
</reference>